<evidence type="ECO:0000256" key="3">
    <source>
        <dbReference type="ARBA" id="ARBA00022759"/>
    </source>
</evidence>
<dbReference type="GO" id="GO:0003676">
    <property type="term" value="F:nucleic acid binding"/>
    <property type="evidence" value="ECO:0007669"/>
    <property type="project" value="InterPro"/>
</dbReference>
<accession>A0A385SQE0</accession>
<keyword evidence="2" id="KW-0479">Metal-binding</keyword>
<dbReference type="KEGG" id="chk:D4L85_17110"/>
<evidence type="ECO:0000256" key="5">
    <source>
        <dbReference type="ARBA" id="ARBA00023157"/>
    </source>
</evidence>
<evidence type="ECO:0008006" key="9">
    <source>
        <dbReference type="Google" id="ProtNLM"/>
    </source>
</evidence>
<dbReference type="Proteomes" id="UP000266183">
    <property type="component" value="Chromosome"/>
</dbReference>
<dbReference type="GO" id="GO:0004519">
    <property type="term" value="F:endonuclease activity"/>
    <property type="evidence" value="ECO:0007669"/>
    <property type="project" value="UniProtKB-KW"/>
</dbReference>
<keyword evidence="4" id="KW-0378">Hydrolase</keyword>
<sequence length="316" mass="35904">MDKKKIFILVLLVAPILHAYGWGERGHMLVASVSYTQLSEEQRAIVMELLSFHPDYNDWIEEYKSWRDEVEEGRFLMMKASLWPDVIRDPNNPNHRFHRPEWHYVTYKLHFPNAHNTDLPSERNVVGTIDFVKSKVFNEDLEHEVRAMYLAWLIHLVGDIYQPLHNASLFNATYPEGDRGGNLFFVRVKGKGAKLHSVWDQSPGKGSNFALIKSQGEKLIATTPKPGAAFDPRAISLESFELAKTIVHQNGALRGSDRMENAPELTGEYVANMKQLAGKRCALAGYSLSQVLSKLPVHAIPFEHNDGDEDIAELEL</sequence>
<dbReference type="SUPFAM" id="SSF48537">
    <property type="entry name" value="Phospholipase C/P1 nuclease"/>
    <property type="match status" value="1"/>
</dbReference>
<evidence type="ECO:0000256" key="6">
    <source>
        <dbReference type="ARBA" id="ARBA00023180"/>
    </source>
</evidence>
<name>A0A385SQE0_9BACT</name>
<dbReference type="PANTHER" id="PTHR33146">
    <property type="entry name" value="ENDONUCLEASE 4"/>
    <property type="match status" value="1"/>
</dbReference>
<dbReference type="AlphaFoldDB" id="A0A385SQE0"/>
<dbReference type="EMBL" id="CP032382">
    <property type="protein sequence ID" value="AYB32185.1"/>
    <property type="molecule type" value="Genomic_DNA"/>
</dbReference>
<keyword evidence="8" id="KW-1185">Reference proteome</keyword>
<dbReference type="Gene3D" id="1.10.575.10">
    <property type="entry name" value="P1 Nuclease"/>
    <property type="match status" value="1"/>
</dbReference>
<dbReference type="PANTHER" id="PTHR33146:SF10">
    <property type="entry name" value="STRAND-SPECIFIC NUCLEASE, PUTATIVE-RELATED"/>
    <property type="match status" value="1"/>
</dbReference>
<keyword evidence="3" id="KW-0255">Endonuclease</keyword>
<dbReference type="CDD" id="cd11010">
    <property type="entry name" value="S1-P1_nuclease"/>
    <property type="match status" value="1"/>
</dbReference>
<keyword evidence="5" id="KW-1015">Disulfide bond</keyword>
<evidence type="ECO:0000313" key="7">
    <source>
        <dbReference type="EMBL" id="AYB32185.1"/>
    </source>
</evidence>
<dbReference type="GO" id="GO:0006308">
    <property type="term" value="P:DNA catabolic process"/>
    <property type="evidence" value="ECO:0007669"/>
    <property type="project" value="InterPro"/>
</dbReference>
<dbReference type="OrthoDB" id="267579at2"/>
<dbReference type="RefSeq" id="WP_119755444.1">
    <property type="nucleotide sequence ID" value="NZ_CP032382.1"/>
</dbReference>
<protein>
    <recommendedName>
        <fullName evidence="9">S1/P1 Nuclease</fullName>
    </recommendedName>
</protein>
<dbReference type="GO" id="GO:0046872">
    <property type="term" value="F:metal ion binding"/>
    <property type="evidence" value="ECO:0007669"/>
    <property type="project" value="UniProtKB-KW"/>
</dbReference>
<dbReference type="Pfam" id="PF02265">
    <property type="entry name" value="S1-P1_nuclease"/>
    <property type="match status" value="1"/>
</dbReference>
<dbReference type="InterPro" id="IPR003154">
    <property type="entry name" value="S1/P1nuclease"/>
</dbReference>
<evidence type="ECO:0000256" key="2">
    <source>
        <dbReference type="ARBA" id="ARBA00022723"/>
    </source>
</evidence>
<dbReference type="InterPro" id="IPR008947">
    <property type="entry name" value="PLipase_C/P1_nuclease_dom_sf"/>
</dbReference>
<proteinExistence type="predicted"/>
<evidence type="ECO:0000313" key="8">
    <source>
        <dbReference type="Proteomes" id="UP000266183"/>
    </source>
</evidence>
<evidence type="ECO:0000256" key="1">
    <source>
        <dbReference type="ARBA" id="ARBA00022722"/>
    </source>
</evidence>
<keyword evidence="1" id="KW-0540">Nuclease</keyword>
<keyword evidence="6" id="KW-0325">Glycoprotein</keyword>
<evidence type="ECO:0000256" key="4">
    <source>
        <dbReference type="ARBA" id="ARBA00022801"/>
    </source>
</evidence>
<dbReference type="GO" id="GO:0016788">
    <property type="term" value="F:hydrolase activity, acting on ester bonds"/>
    <property type="evidence" value="ECO:0007669"/>
    <property type="project" value="InterPro"/>
</dbReference>
<organism evidence="7 8">
    <name type="scientific">Chryseolinea soli</name>
    <dbReference type="NCBI Taxonomy" id="2321403"/>
    <lineage>
        <taxon>Bacteria</taxon>
        <taxon>Pseudomonadati</taxon>
        <taxon>Bacteroidota</taxon>
        <taxon>Cytophagia</taxon>
        <taxon>Cytophagales</taxon>
        <taxon>Fulvivirgaceae</taxon>
        <taxon>Chryseolinea</taxon>
    </lineage>
</organism>
<gene>
    <name evidence="7" type="ORF">D4L85_17110</name>
</gene>
<reference evidence="8" key="1">
    <citation type="submission" date="2018-09" db="EMBL/GenBank/DDBJ databases">
        <title>Chryseolinea sp. KIS68-18 isolated from soil.</title>
        <authorList>
            <person name="Weon H.-Y."/>
            <person name="Kwon S.-W."/>
            <person name="Lee S.A."/>
        </authorList>
    </citation>
    <scope>NUCLEOTIDE SEQUENCE [LARGE SCALE GENOMIC DNA]</scope>
    <source>
        <strain evidence="8">KIS68-18</strain>
    </source>
</reference>